<keyword evidence="3" id="KW-1185">Reference proteome</keyword>
<feature type="region of interest" description="Disordered" evidence="1">
    <location>
        <begin position="76"/>
        <end position="125"/>
    </location>
</feature>
<name>A0A0D0D5V2_9AGAM</name>
<evidence type="ECO:0000313" key="2">
    <source>
        <dbReference type="EMBL" id="KIK79001.1"/>
    </source>
</evidence>
<organism evidence="2 3">
    <name type="scientific">Paxillus rubicundulus Ve08.2h10</name>
    <dbReference type="NCBI Taxonomy" id="930991"/>
    <lineage>
        <taxon>Eukaryota</taxon>
        <taxon>Fungi</taxon>
        <taxon>Dikarya</taxon>
        <taxon>Basidiomycota</taxon>
        <taxon>Agaricomycotina</taxon>
        <taxon>Agaricomycetes</taxon>
        <taxon>Agaricomycetidae</taxon>
        <taxon>Boletales</taxon>
        <taxon>Paxilineae</taxon>
        <taxon>Paxillaceae</taxon>
        <taxon>Paxillus</taxon>
    </lineage>
</organism>
<dbReference type="STRING" id="930991.A0A0D0D5V2"/>
<dbReference type="HOGENOM" id="CLU_383142_0_0_1"/>
<dbReference type="OrthoDB" id="2641988at2759"/>
<dbReference type="PANTHER" id="PTHR31912:SF34">
    <property type="entry name" value="NOTOCHORD-RELATED PROTEIN"/>
    <property type="match status" value="1"/>
</dbReference>
<dbReference type="AlphaFoldDB" id="A0A0D0D5V2"/>
<gene>
    <name evidence="2" type="ORF">PAXRUDRAFT_16570</name>
</gene>
<evidence type="ECO:0000313" key="3">
    <source>
        <dbReference type="Proteomes" id="UP000054538"/>
    </source>
</evidence>
<sequence>MTLVATTHVMNAIDSDIFVSTAHFMNVLFVVASALDIFNSTVPLDNLMTTPHWWKNHEASKKHQCNLSRATRDKNPVQPALLPVPSSSGAIGTSSPLVEHEPEALPASGAHQQSPSPIAIDGEWGPSGPELPLSDLWNEFRMEHTVQFEDYFQEMQKELGIEADEETSMFPPDFAIDVRDPGTRTTHNTSTGVNVPPNALLYPWKLTAEFATHLLFSSPRLRFSQAQKNAVLAWARELGAPEKLLGDPMEQVKTVSGNTFYLSAISKAVTLDFANPLTCFAMQDYPEDDQGRMLQVHHGNKMLEGLPDDLAPPCVCVDGSIYFVNKLVQQQGNQYFIPKKFFQARLSLPPAEATVLSLGHKVQQMGEGFSVDPEMEIVSVSTFRLTFDELRCQLNESNISFTSSSAAHASLMPNPWREKSGGRMVMTVPLIIFMDDVSGNISKQWNKHHVVYMSNALLPREMLEKEFCTRFVPLSPHAKPLELMQGIKDSLKKAASDPIIAYDVKHQDEVMLIPYNLFVAGNNPMQAKECSHGGLKCNYLCHTCKVGGTNAEKKTDEGYTSLFECGQLWTPEDTVAEIKCQIELAKLSGGMKKLESELDALLGGLSIDDHINPLLGMCGVDIHKDTPMEILHTILLSIVKYFWGQTAFILDKAHLLQTFQTRLDSVNKDGLNSPTLGADYIFRYKGGLIGKHFKSLAQVMPYLVYNLVPTLSLMVGFPLADS</sequence>
<feature type="compositionally biased region" description="Polar residues" evidence="1">
    <location>
        <begin position="85"/>
        <end position="96"/>
    </location>
</feature>
<proteinExistence type="predicted"/>
<protein>
    <submittedName>
        <fullName evidence="2">Unplaced genomic scaffold scaffold_1584, whole genome shotgun sequence</fullName>
    </submittedName>
</protein>
<dbReference type="Proteomes" id="UP000054538">
    <property type="component" value="Unassembled WGS sequence"/>
</dbReference>
<dbReference type="InParanoid" id="A0A0D0D5V2"/>
<reference evidence="3" key="2">
    <citation type="submission" date="2015-01" db="EMBL/GenBank/DDBJ databases">
        <title>Evolutionary Origins and Diversification of the Mycorrhizal Mutualists.</title>
        <authorList>
            <consortium name="DOE Joint Genome Institute"/>
            <consortium name="Mycorrhizal Genomics Consortium"/>
            <person name="Kohler A."/>
            <person name="Kuo A."/>
            <person name="Nagy L.G."/>
            <person name="Floudas D."/>
            <person name="Copeland A."/>
            <person name="Barry K.W."/>
            <person name="Cichocki N."/>
            <person name="Veneault-Fourrey C."/>
            <person name="LaButti K."/>
            <person name="Lindquist E.A."/>
            <person name="Lipzen A."/>
            <person name="Lundell T."/>
            <person name="Morin E."/>
            <person name="Murat C."/>
            <person name="Riley R."/>
            <person name="Ohm R."/>
            <person name="Sun H."/>
            <person name="Tunlid A."/>
            <person name="Henrissat B."/>
            <person name="Grigoriev I.V."/>
            <person name="Hibbett D.S."/>
            <person name="Martin F."/>
        </authorList>
    </citation>
    <scope>NUCLEOTIDE SEQUENCE [LARGE SCALE GENOMIC DNA]</scope>
    <source>
        <strain evidence="3">Ve08.2h10</strain>
    </source>
</reference>
<dbReference type="EMBL" id="KN826406">
    <property type="protein sequence ID" value="KIK79001.1"/>
    <property type="molecule type" value="Genomic_DNA"/>
</dbReference>
<reference evidence="2 3" key="1">
    <citation type="submission" date="2014-04" db="EMBL/GenBank/DDBJ databases">
        <authorList>
            <consortium name="DOE Joint Genome Institute"/>
            <person name="Kuo A."/>
            <person name="Kohler A."/>
            <person name="Jargeat P."/>
            <person name="Nagy L.G."/>
            <person name="Floudas D."/>
            <person name="Copeland A."/>
            <person name="Barry K.W."/>
            <person name="Cichocki N."/>
            <person name="Veneault-Fourrey C."/>
            <person name="LaButti K."/>
            <person name="Lindquist E.A."/>
            <person name="Lipzen A."/>
            <person name="Lundell T."/>
            <person name="Morin E."/>
            <person name="Murat C."/>
            <person name="Sun H."/>
            <person name="Tunlid A."/>
            <person name="Henrissat B."/>
            <person name="Grigoriev I.V."/>
            <person name="Hibbett D.S."/>
            <person name="Martin F."/>
            <person name="Nordberg H.P."/>
            <person name="Cantor M.N."/>
            <person name="Hua S.X."/>
        </authorList>
    </citation>
    <scope>NUCLEOTIDE SEQUENCE [LARGE SCALE GENOMIC DNA]</scope>
    <source>
        <strain evidence="2 3">Ve08.2h10</strain>
    </source>
</reference>
<evidence type="ECO:0000256" key="1">
    <source>
        <dbReference type="SAM" id="MobiDB-lite"/>
    </source>
</evidence>
<accession>A0A0D0D5V2</accession>
<dbReference type="PANTHER" id="PTHR31912">
    <property type="entry name" value="IP13529P"/>
    <property type="match status" value="1"/>
</dbReference>